<organism evidence="2 3">
    <name type="scientific">Liparis tanakae</name>
    <name type="common">Tanaka's snailfish</name>
    <dbReference type="NCBI Taxonomy" id="230148"/>
    <lineage>
        <taxon>Eukaryota</taxon>
        <taxon>Metazoa</taxon>
        <taxon>Chordata</taxon>
        <taxon>Craniata</taxon>
        <taxon>Vertebrata</taxon>
        <taxon>Euteleostomi</taxon>
        <taxon>Actinopterygii</taxon>
        <taxon>Neopterygii</taxon>
        <taxon>Teleostei</taxon>
        <taxon>Neoteleostei</taxon>
        <taxon>Acanthomorphata</taxon>
        <taxon>Eupercaria</taxon>
        <taxon>Perciformes</taxon>
        <taxon>Cottioidei</taxon>
        <taxon>Cottales</taxon>
        <taxon>Liparidae</taxon>
        <taxon>Liparis</taxon>
    </lineage>
</organism>
<evidence type="ECO:0000313" key="2">
    <source>
        <dbReference type="EMBL" id="TNN25895.1"/>
    </source>
</evidence>
<feature type="compositionally biased region" description="Basic and acidic residues" evidence="1">
    <location>
        <begin position="1"/>
        <end position="13"/>
    </location>
</feature>
<sequence length="89" mass="9908">MDGGLERGRRRQPDTVASVSADAGRTPVGSQRAPRAEVCQTRIDVWERCLGRTDGRRAEGLMTAPAWEKLCVCVCVCEVERCMLKELEE</sequence>
<comment type="caution">
    <text evidence="2">The sequence shown here is derived from an EMBL/GenBank/DDBJ whole genome shotgun (WGS) entry which is preliminary data.</text>
</comment>
<name>A0A4Z2EAX2_9TELE</name>
<keyword evidence="3" id="KW-1185">Reference proteome</keyword>
<reference evidence="2 3" key="1">
    <citation type="submission" date="2019-03" db="EMBL/GenBank/DDBJ databases">
        <title>First draft genome of Liparis tanakae, snailfish: a comprehensive survey of snailfish specific genes.</title>
        <authorList>
            <person name="Kim W."/>
            <person name="Song I."/>
            <person name="Jeong J.-H."/>
            <person name="Kim D."/>
            <person name="Kim S."/>
            <person name="Ryu S."/>
            <person name="Song J.Y."/>
            <person name="Lee S.K."/>
        </authorList>
    </citation>
    <scope>NUCLEOTIDE SEQUENCE [LARGE SCALE GENOMIC DNA]</scope>
    <source>
        <tissue evidence="2">Muscle</tissue>
    </source>
</reference>
<gene>
    <name evidence="2" type="ORF">EYF80_063969</name>
</gene>
<feature type="region of interest" description="Disordered" evidence="1">
    <location>
        <begin position="1"/>
        <end position="35"/>
    </location>
</feature>
<protein>
    <submittedName>
        <fullName evidence="2">Uncharacterized protein</fullName>
    </submittedName>
</protein>
<evidence type="ECO:0000256" key="1">
    <source>
        <dbReference type="SAM" id="MobiDB-lite"/>
    </source>
</evidence>
<proteinExistence type="predicted"/>
<dbReference type="EMBL" id="SRLO01011399">
    <property type="protein sequence ID" value="TNN25895.1"/>
    <property type="molecule type" value="Genomic_DNA"/>
</dbReference>
<dbReference type="Proteomes" id="UP000314294">
    <property type="component" value="Unassembled WGS sequence"/>
</dbReference>
<dbReference type="AlphaFoldDB" id="A0A4Z2EAX2"/>
<evidence type="ECO:0000313" key="3">
    <source>
        <dbReference type="Proteomes" id="UP000314294"/>
    </source>
</evidence>
<accession>A0A4Z2EAX2</accession>